<dbReference type="PANTHER" id="PTHR37981">
    <property type="entry name" value="LIPASE 2"/>
    <property type="match status" value="1"/>
</dbReference>
<dbReference type="EMBL" id="RXHJ01000009">
    <property type="protein sequence ID" value="RSZ62898.1"/>
    <property type="molecule type" value="Genomic_DNA"/>
</dbReference>
<dbReference type="GO" id="GO:0016788">
    <property type="term" value="F:hydrolase activity, acting on ester bonds"/>
    <property type="evidence" value="ECO:0007669"/>
    <property type="project" value="InterPro"/>
</dbReference>
<protein>
    <submittedName>
        <fullName evidence="3">SGNH/GDSL hydrolase family protein</fullName>
    </submittedName>
</protein>
<proteinExistence type="predicted"/>
<accession>A0A430HYB5</accession>
<evidence type="ECO:0000313" key="3">
    <source>
        <dbReference type="EMBL" id="RSZ62898.1"/>
    </source>
</evidence>
<sequence length="237" mass="24920">MGSTAAGTTGPAYCLRSTDNYPGQVLSDARVTGQDATCQGAVTADLLQPRQAGEETIPAQVEALTQDTDLVTLSIGGNDIGFGDVAGCFLAAMQAGRPSDCATTWQQSVDTRLAELPERLDEVYRAIDERSDGARVITTGYLPLLAPEDDCAEVEVLSPGDRAWVVTLTGQINGVIADVAQRHGAEMVLPGQAGDHTGCVEPERRWVDFFGSQTGAFPMHPTPTGQAVMAQAVLEAL</sequence>
<dbReference type="InterPro" id="IPR036514">
    <property type="entry name" value="SGNH_hydro_sf"/>
</dbReference>
<dbReference type="PANTHER" id="PTHR37981:SF1">
    <property type="entry name" value="SGNH HYDROLASE-TYPE ESTERASE DOMAIN-CONTAINING PROTEIN"/>
    <property type="match status" value="1"/>
</dbReference>
<name>A0A430HYB5_9CORY</name>
<feature type="domain" description="SGNH hydrolase-type esterase" evidence="2">
    <location>
        <begin position="3"/>
        <end position="227"/>
    </location>
</feature>
<dbReference type="InterPro" id="IPR013830">
    <property type="entry name" value="SGNH_hydro"/>
</dbReference>
<feature type="disulfide bond" evidence="1">
    <location>
        <begin position="151"/>
        <end position="199"/>
    </location>
</feature>
<evidence type="ECO:0000259" key="2">
    <source>
        <dbReference type="Pfam" id="PF13472"/>
    </source>
</evidence>
<reference evidence="3 4" key="1">
    <citation type="submission" date="2018-12" db="EMBL/GenBank/DDBJ databases">
        <title>YIM 101343 draft genome.</title>
        <authorList>
            <person name="Chen X."/>
        </authorList>
    </citation>
    <scope>NUCLEOTIDE SEQUENCE [LARGE SCALE GENOMIC DNA]</scope>
    <source>
        <strain evidence="3 4">YIM 101343</strain>
    </source>
</reference>
<evidence type="ECO:0000256" key="1">
    <source>
        <dbReference type="PIRSR" id="PIRSR637460-2"/>
    </source>
</evidence>
<keyword evidence="3" id="KW-0378">Hydrolase</keyword>
<dbReference type="AlphaFoldDB" id="A0A430HYB5"/>
<dbReference type="GO" id="GO:0006629">
    <property type="term" value="P:lipid metabolic process"/>
    <property type="evidence" value="ECO:0007669"/>
    <property type="project" value="TreeGrafter"/>
</dbReference>
<dbReference type="CDD" id="cd01823">
    <property type="entry name" value="SEST_like"/>
    <property type="match status" value="1"/>
</dbReference>
<evidence type="ECO:0000313" key="4">
    <source>
        <dbReference type="Proteomes" id="UP000274907"/>
    </source>
</evidence>
<dbReference type="Pfam" id="PF13472">
    <property type="entry name" value="Lipase_GDSL_2"/>
    <property type="match status" value="1"/>
</dbReference>
<organism evidence="3 4">
    <name type="scientific">Corynebacterium hylobatis</name>
    <dbReference type="NCBI Taxonomy" id="1859290"/>
    <lineage>
        <taxon>Bacteria</taxon>
        <taxon>Bacillati</taxon>
        <taxon>Actinomycetota</taxon>
        <taxon>Actinomycetes</taxon>
        <taxon>Mycobacteriales</taxon>
        <taxon>Corynebacteriaceae</taxon>
        <taxon>Corynebacterium</taxon>
    </lineage>
</organism>
<dbReference type="SUPFAM" id="SSF52266">
    <property type="entry name" value="SGNH hydrolase"/>
    <property type="match status" value="1"/>
</dbReference>
<keyword evidence="1" id="KW-1015">Disulfide bond</keyword>
<gene>
    <name evidence="3" type="ORF">EAH68_08870</name>
</gene>
<comment type="caution">
    <text evidence="3">The sequence shown here is derived from an EMBL/GenBank/DDBJ whole genome shotgun (WGS) entry which is preliminary data.</text>
</comment>
<keyword evidence="4" id="KW-1185">Reference proteome</keyword>
<dbReference type="Gene3D" id="3.40.50.1110">
    <property type="entry name" value="SGNH hydrolase"/>
    <property type="match status" value="1"/>
</dbReference>
<dbReference type="InterPro" id="IPR037460">
    <property type="entry name" value="SEST-like"/>
</dbReference>
<feature type="disulfide bond" evidence="1">
    <location>
        <begin position="88"/>
        <end position="101"/>
    </location>
</feature>
<dbReference type="OrthoDB" id="5503950at2"/>
<feature type="disulfide bond" evidence="1">
    <location>
        <begin position="14"/>
        <end position="38"/>
    </location>
</feature>
<dbReference type="Proteomes" id="UP000274907">
    <property type="component" value="Unassembled WGS sequence"/>
</dbReference>